<keyword evidence="2" id="KW-0347">Helicase</keyword>
<evidence type="ECO:0000313" key="6">
    <source>
        <dbReference type="Proteomes" id="UP000641646"/>
    </source>
</evidence>
<protein>
    <submittedName>
        <fullName evidence="5">PD-(D/E)XK nuclease family protein</fullName>
    </submittedName>
</protein>
<dbReference type="Pfam" id="PF12705">
    <property type="entry name" value="PDDEXK_1"/>
    <property type="match status" value="1"/>
</dbReference>
<evidence type="ECO:0000259" key="4">
    <source>
        <dbReference type="Pfam" id="PF12705"/>
    </source>
</evidence>
<dbReference type="SUPFAM" id="SSF52980">
    <property type="entry name" value="Restriction endonuclease-like"/>
    <property type="match status" value="1"/>
</dbReference>
<dbReference type="InterPro" id="IPR038726">
    <property type="entry name" value="PDDEXK_AddAB-type"/>
</dbReference>
<keyword evidence="1" id="KW-0227">DNA damage</keyword>
<dbReference type="AlphaFoldDB" id="A0A926VDI1"/>
<keyword evidence="2" id="KW-0067">ATP-binding</keyword>
<dbReference type="EMBL" id="JACJPW010000025">
    <property type="protein sequence ID" value="MBD2181720.1"/>
    <property type="molecule type" value="Genomic_DNA"/>
</dbReference>
<evidence type="ECO:0000256" key="1">
    <source>
        <dbReference type="ARBA" id="ARBA00022763"/>
    </source>
</evidence>
<reference evidence="5" key="1">
    <citation type="journal article" date="2015" name="ISME J.">
        <title>Draft Genome Sequence of Streptomyces incarnatus NRRL8089, which Produces the Nucleoside Antibiotic Sinefungin.</title>
        <authorList>
            <person name="Oshima K."/>
            <person name="Hattori M."/>
            <person name="Shimizu H."/>
            <person name="Fukuda K."/>
            <person name="Nemoto M."/>
            <person name="Inagaki K."/>
            <person name="Tamura T."/>
        </authorList>
    </citation>
    <scope>NUCLEOTIDE SEQUENCE</scope>
    <source>
        <strain evidence="5">FACHB-1375</strain>
    </source>
</reference>
<keyword evidence="3" id="KW-0234">DNA repair</keyword>
<evidence type="ECO:0000256" key="2">
    <source>
        <dbReference type="ARBA" id="ARBA00022806"/>
    </source>
</evidence>
<evidence type="ECO:0000256" key="3">
    <source>
        <dbReference type="ARBA" id="ARBA00023204"/>
    </source>
</evidence>
<dbReference type="GO" id="GO:0004386">
    <property type="term" value="F:helicase activity"/>
    <property type="evidence" value="ECO:0007669"/>
    <property type="project" value="UniProtKB-KW"/>
</dbReference>
<keyword evidence="2" id="KW-0547">Nucleotide-binding</keyword>
<keyword evidence="2" id="KW-0378">Hydrolase</keyword>
<organism evidence="5 6">
    <name type="scientific">Aerosakkonema funiforme FACHB-1375</name>
    <dbReference type="NCBI Taxonomy" id="2949571"/>
    <lineage>
        <taxon>Bacteria</taxon>
        <taxon>Bacillati</taxon>
        <taxon>Cyanobacteriota</taxon>
        <taxon>Cyanophyceae</taxon>
        <taxon>Oscillatoriophycideae</taxon>
        <taxon>Aerosakkonematales</taxon>
        <taxon>Aerosakkonemataceae</taxon>
        <taxon>Aerosakkonema</taxon>
    </lineage>
</organism>
<comment type="caution">
    <text evidence="5">The sequence shown here is derived from an EMBL/GenBank/DDBJ whole genome shotgun (WGS) entry which is preliminary data.</text>
</comment>
<proteinExistence type="predicted"/>
<dbReference type="InterPro" id="IPR011335">
    <property type="entry name" value="Restrct_endonuc-II-like"/>
</dbReference>
<accession>A0A926VDI1</accession>
<dbReference type="Gene3D" id="3.90.320.10">
    <property type="match status" value="1"/>
</dbReference>
<dbReference type="Proteomes" id="UP000641646">
    <property type="component" value="Unassembled WGS sequence"/>
</dbReference>
<dbReference type="GO" id="GO:0006281">
    <property type="term" value="P:DNA repair"/>
    <property type="evidence" value="ECO:0007669"/>
    <property type="project" value="UniProtKB-KW"/>
</dbReference>
<reference evidence="5" key="2">
    <citation type="submission" date="2020-08" db="EMBL/GenBank/DDBJ databases">
        <authorList>
            <person name="Chen M."/>
            <person name="Teng W."/>
            <person name="Zhao L."/>
            <person name="Hu C."/>
            <person name="Zhou Y."/>
            <person name="Han B."/>
            <person name="Song L."/>
            <person name="Shu W."/>
        </authorList>
    </citation>
    <scope>NUCLEOTIDE SEQUENCE</scope>
    <source>
        <strain evidence="5">FACHB-1375</strain>
    </source>
</reference>
<keyword evidence="6" id="KW-1185">Reference proteome</keyword>
<gene>
    <name evidence="5" type="ORF">H6G03_11485</name>
</gene>
<name>A0A926VDI1_9CYAN</name>
<feature type="domain" description="PD-(D/E)XK endonuclease-like" evidence="4">
    <location>
        <begin position="2"/>
        <end position="234"/>
    </location>
</feature>
<evidence type="ECO:0000313" key="5">
    <source>
        <dbReference type="EMBL" id="MBD2181720.1"/>
    </source>
</evidence>
<dbReference type="InterPro" id="IPR011604">
    <property type="entry name" value="PDDEXK-like_dom_sf"/>
</dbReference>
<sequence>MRLSQRHLNLLSTCPRKFQHTYLEQLGSLTTPEQLERINWGSHFHLLMQQRELGLPIESIVQEDAQMQRWLTALVSAAPEILTPSFNNKAFRESEHWRVINLQGYVLTVIYDLLIADDKKAQILDWKTYPLPKNRRWLEEDWQTRLYLYVLAETSDYSPEQISMTYWFVQSQPEPKSLQFSYNAGKHEQTRRDLIALLNRLNDWLASYERGEELPQVPLYASECDRCQFAVRCDRTLESNETETNEDLIPNLVNIQEVSL</sequence>
<dbReference type="RefSeq" id="WP_190464532.1">
    <property type="nucleotide sequence ID" value="NZ_JACJPW010000025.1"/>
</dbReference>